<dbReference type="Pfam" id="PF00501">
    <property type="entry name" value="AMP-binding"/>
    <property type="match status" value="1"/>
</dbReference>
<name>A0A395SW69_9HYPO</name>
<feature type="region of interest" description="Disordered" evidence="5">
    <location>
        <begin position="18"/>
        <end position="37"/>
    </location>
</feature>
<feature type="compositionally biased region" description="Basic and acidic residues" evidence="5">
    <location>
        <begin position="23"/>
        <end position="34"/>
    </location>
</feature>
<protein>
    <recommendedName>
        <fullName evidence="6">AMP-dependent synthetase/ligase domain-containing protein</fullName>
    </recommendedName>
</protein>
<dbReference type="Proteomes" id="UP000266234">
    <property type="component" value="Unassembled WGS sequence"/>
</dbReference>
<evidence type="ECO:0000256" key="2">
    <source>
        <dbReference type="ARBA" id="ARBA00022598"/>
    </source>
</evidence>
<dbReference type="InterPro" id="IPR042099">
    <property type="entry name" value="ANL_N_sf"/>
</dbReference>
<evidence type="ECO:0000256" key="5">
    <source>
        <dbReference type="SAM" id="MobiDB-lite"/>
    </source>
</evidence>
<keyword evidence="8" id="KW-1185">Reference proteome</keyword>
<dbReference type="GO" id="GO:0005783">
    <property type="term" value="C:endoplasmic reticulum"/>
    <property type="evidence" value="ECO:0007669"/>
    <property type="project" value="TreeGrafter"/>
</dbReference>
<evidence type="ECO:0000256" key="1">
    <source>
        <dbReference type="ARBA" id="ARBA00006432"/>
    </source>
</evidence>
<proteinExistence type="inferred from homology"/>
<comment type="similarity">
    <text evidence="1">Belongs to the ATP-dependent AMP-binding enzyme family.</text>
</comment>
<evidence type="ECO:0000259" key="6">
    <source>
        <dbReference type="Pfam" id="PF00501"/>
    </source>
</evidence>
<dbReference type="Gene3D" id="3.40.50.12780">
    <property type="entry name" value="N-terminal domain of ligase-like"/>
    <property type="match status" value="1"/>
</dbReference>
<keyword evidence="2" id="KW-0436">Ligase</keyword>
<dbReference type="GO" id="GO:0004467">
    <property type="term" value="F:long-chain fatty acid-CoA ligase activity"/>
    <property type="evidence" value="ECO:0007669"/>
    <property type="project" value="TreeGrafter"/>
</dbReference>
<keyword evidence="4" id="KW-0067">ATP-binding</keyword>
<dbReference type="GO" id="GO:0035336">
    <property type="term" value="P:long-chain fatty-acyl-CoA metabolic process"/>
    <property type="evidence" value="ECO:0007669"/>
    <property type="project" value="TreeGrafter"/>
</dbReference>
<dbReference type="STRING" id="694270.A0A395SW69"/>
<dbReference type="AlphaFoldDB" id="A0A395SW69"/>
<gene>
    <name evidence="7" type="ORF">FLONG3_5171</name>
</gene>
<keyword evidence="3" id="KW-0547">Nucleotide-binding</keyword>
<dbReference type="GO" id="GO:0005886">
    <property type="term" value="C:plasma membrane"/>
    <property type="evidence" value="ECO:0007669"/>
    <property type="project" value="TreeGrafter"/>
</dbReference>
<evidence type="ECO:0000313" key="7">
    <source>
        <dbReference type="EMBL" id="RGP76731.1"/>
    </source>
</evidence>
<dbReference type="InterPro" id="IPR000873">
    <property type="entry name" value="AMP-dep_synth/lig_dom"/>
</dbReference>
<organism evidence="7 8">
    <name type="scientific">Fusarium longipes</name>
    <dbReference type="NCBI Taxonomy" id="694270"/>
    <lineage>
        <taxon>Eukaryota</taxon>
        <taxon>Fungi</taxon>
        <taxon>Dikarya</taxon>
        <taxon>Ascomycota</taxon>
        <taxon>Pezizomycotina</taxon>
        <taxon>Sordariomycetes</taxon>
        <taxon>Hypocreomycetidae</taxon>
        <taxon>Hypocreales</taxon>
        <taxon>Nectriaceae</taxon>
        <taxon>Fusarium</taxon>
    </lineage>
</organism>
<dbReference type="EMBL" id="PXOG01000111">
    <property type="protein sequence ID" value="RGP76731.1"/>
    <property type="molecule type" value="Genomic_DNA"/>
</dbReference>
<dbReference type="PANTHER" id="PTHR43272:SF83">
    <property type="entry name" value="ACYL-COA SYNTHETASE LONG-CHAIN, ISOFORM J"/>
    <property type="match status" value="1"/>
</dbReference>
<dbReference type="GO" id="GO:0005524">
    <property type="term" value="F:ATP binding"/>
    <property type="evidence" value="ECO:0007669"/>
    <property type="project" value="UniProtKB-KW"/>
</dbReference>
<evidence type="ECO:0000256" key="4">
    <source>
        <dbReference type="ARBA" id="ARBA00022840"/>
    </source>
</evidence>
<sequence length="681" mass="75163">MAYTSGIAPLHQVSKPPFTIERPGYEKRPGETIPRRHPKARDGLIVQPAEDVHTVFDIVRRSARLYPDSRAVGWRKLIKLHKETTKVEKKVDGKVQLVDKDWTFFELSPFSFYTYKEYEQHCLQLGSGLRKLGMEPGDKLFLFASSSCVTQSISIVTAYDSLGQSGLEHSLLQSQAEILYVDPYLLKTATEPLKKSKVHTIIVNEASIFGGLEILEAFKSANPKFKVISFDEVCEIGKKNMVDIVPVKADDLYCVMYTSGSGGVPKGVRIAHRNLVAGVAGLYTCVADCVTNNDVLLAYLPLAHVLEMAFENLGMFFGGTVGYGNPRTLSDTSVRNCEGDMRALRPTVMPGVPQVYETIRKGIMTRLNSSFLLKTLFWRAFAYKDFMVKHNLPGALLLDGIIFGKIREMTGGRIRFLFNGGSPIALSTKHFLSTVLAPMFTGYGLTETCAIGALGSPLEFTLKSIGTVPASVEVKLVSVPELDYSADADIPQGEILIKGAAVMMGYYENEEETKKSFTEDGWFKTGDIGEFDSDGHLRIIDRIKNIVKLLSGEYVALEKLDSIYRGAQGVMNAMAYADSLHARPIVVVMPNETVLSGIAKDLGVDQHNIYTDKKVRQALLKDLQATGRRAGLSSMEIVADVVLTPEEWTPASGLVTATQKLNRRAINAKYKKEINEALKQA</sequence>
<dbReference type="SUPFAM" id="SSF56801">
    <property type="entry name" value="Acetyl-CoA synthetase-like"/>
    <property type="match status" value="1"/>
</dbReference>
<dbReference type="PANTHER" id="PTHR43272">
    <property type="entry name" value="LONG-CHAIN-FATTY-ACID--COA LIGASE"/>
    <property type="match status" value="1"/>
</dbReference>
<evidence type="ECO:0000256" key="3">
    <source>
        <dbReference type="ARBA" id="ARBA00022741"/>
    </source>
</evidence>
<dbReference type="GO" id="GO:0005811">
    <property type="term" value="C:lipid droplet"/>
    <property type="evidence" value="ECO:0007669"/>
    <property type="project" value="TreeGrafter"/>
</dbReference>
<reference evidence="7 8" key="1">
    <citation type="journal article" date="2018" name="PLoS Pathog.">
        <title>Evolution of structural diversity of trichothecenes, a family of toxins produced by plant pathogenic and entomopathogenic fungi.</title>
        <authorList>
            <person name="Proctor R.H."/>
            <person name="McCormick S.P."/>
            <person name="Kim H.S."/>
            <person name="Cardoza R.E."/>
            <person name="Stanley A.M."/>
            <person name="Lindo L."/>
            <person name="Kelly A."/>
            <person name="Brown D.W."/>
            <person name="Lee T."/>
            <person name="Vaughan M.M."/>
            <person name="Alexander N.J."/>
            <person name="Busman M."/>
            <person name="Gutierrez S."/>
        </authorList>
    </citation>
    <scope>NUCLEOTIDE SEQUENCE [LARGE SCALE GENOMIC DNA]</scope>
    <source>
        <strain evidence="7 8">NRRL 20695</strain>
    </source>
</reference>
<evidence type="ECO:0000313" key="8">
    <source>
        <dbReference type="Proteomes" id="UP000266234"/>
    </source>
</evidence>
<feature type="domain" description="AMP-dependent synthetase/ligase" evidence="6">
    <location>
        <begin position="110"/>
        <end position="507"/>
    </location>
</feature>
<comment type="caution">
    <text evidence="7">The sequence shown here is derived from an EMBL/GenBank/DDBJ whole genome shotgun (WGS) entry which is preliminary data.</text>
</comment>
<dbReference type="OrthoDB" id="1700726at2759"/>
<accession>A0A395SW69</accession>